<name>A0A835AJ80_9POAL</name>
<keyword evidence="1" id="KW-0732">Signal</keyword>
<feature type="chain" id="PRO_5032290091" evidence="1">
    <location>
        <begin position="29"/>
        <end position="87"/>
    </location>
</feature>
<evidence type="ECO:0000313" key="3">
    <source>
        <dbReference type="Proteomes" id="UP000636709"/>
    </source>
</evidence>
<keyword evidence="3" id="KW-1185">Reference proteome</keyword>
<evidence type="ECO:0000313" key="2">
    <source>
        <dbReference type="EMBL" id="KAF8668159.1"/>
    </source>
</evidence>
<feature type="signal peptide" evidence="1">
    <location>
        <begin position="1"/>
        <end position="28"/>
    </location>
</feature>
<gene>
    <name evidence="2" type="ORF">HU200_052451</name>
</gene>
<dbReference type="OrthoDB" id="670495at2759"/>
<dbReference type="AlphaFoldDB" id="A0A835AJ80"/>
<comment type="caution">
    <text evidence="2">The sequence shown here is derived from an EMBL/GenBank/DDBJ whole genome shotgun (WGS) entry which is preliminary data.</text>
</comment>
<reference evidence="2" key="1">
    <citation type="submission" date="2020-07" db="EMBL/GenBank/DDBJ databases">
        <title>Genome sequence and genetic diversity analysis of an under-domesticated orphan crop, white fonio (Digitaria exilis).</title>
        <authorList>
            <person name="Bennetzen J.L."/>
            <person name="Chen S."/>
            <person name="Ma X."/>
            <person name="Wang X."/>
            <person name="Yssel A.E.J."/>
            <person name="Chaluvadi S.R."/>
            <person name="Johnson M."/>
            <person name="Gangashetty P."/>
            <person name="Hamidou F."/>
            <person name="Sanogo M.D."/>
            <person name="Zwaenepoel A."/>
            <person name="Wallace J."/>
            <person name="Van De Peer Y."/>
            <person name="Van Deynze A."/>
        </authorList>
    </citation>
    <scope>NUCLEOTIDE SEQUENCE</scope>
    <source>
        <tissue evidence="2">Leaves</tissue>
    </source>
</reference>
<proteinExistence type="predicted"/>
<organism evidence="2 3">
    <name type="scientific">Digitaria exilis</name>
    <dbReference type="NCBI Taxonomy" id="1010633"/>
    <lineage>
        <taxon>Eukaryota</taxon>
        <taxon>Viridiplantae</taxon>
        <taxon>Streptophyta</taxon>
        <taxon>Embryophyta</taxon>
        <taxon>Tracheophyta</taxon>
        <taxon>Spermatophyta</taxon>
        <taxon>Magnoliopsida</taxon>
        <taxon>Liliopsida</taxon>
        <taxon>Poales</taxon>
        <taxon>Poaceae</taxon>
        <taxon>PACMAD clade</taxon>
        <taxon>Panicoideae</taxon>
        <taxon>Panicodae</taxon>
        <taxon>Paniceae</taxon>
        <taxon>Anthephorinae</taxon>
        <taxon>Digitaria</taxon>
    </lineage>
</organism>
<sequence>MAKIVRCLMAASFMILVTISFNSPSCQACVGFWPWCRSPYCFQPPTNFCDDNSCGDVCRTYGIVTDKVYCKQPKRPRLYVYLCCCPT</sequence>
<dbReference type="EMBL" id="JACEFO010002284">
    <property type="protein sequence ID" value="KAF8668159.1"/>
    <property type="molecule type" value="Genomic_DNA"/>
</dbReference>
<evidence type="ECO:0000256" key="1">
    <source>
        <dbReference type="SAM" id="SignalP"/>
    </source>
</evidence>
<accession>A0A835AJ80</accession>
<protein>
    <submittedName>
        <fullName evidence="2">Uncharacterized protein</fullName>
    </submittedName>
</protein>
<dbReference type="Proteomes" id="UP000636709">
    <property type="component" value="Unassembled WGS sequence"/>
</dbReference>